<dbReference type="PANTHER" id="PTHR11941">
    <property type="entry name" value="ENOYL-COA HYDRATASE-RELATED"/>
    <property type="match status" value="1"/>
</dbReference>
<evidence type="ECO:0000256" key="3">
    <source>
        <dbReference type="RuleBase" id="RU003707"/>
    </source>
</evidence>
<accession>A0A1X6ZQA5</accession>
<gene>
    <name evidence="4" type="primary">echA8_5</name>
    <name evidence="4" type="ORF">ROH8110_03248</name>
</gene>
<dbReference type="PANTHER" id="PTHR11941:SF54">
    <property type="entry name" value="ENOYL-COA HYDRATASE, MITOCHONDRIAL"/>
    <property type="match status" value="1"/>
</dbReference>
<evidence type="ECO:0000256" key="1">
    <source>
        <dbReference type="ARBA" id="ARBA00005254"/>
    </source>
</evidence>
<dbReference type="Gene3D" id="1.10.12.10">
    <property type="entry name" value="Lyase 2-enoyl-coa Hydratase, Chain A, domain 2"/>
    <property type="match status" value="1"/>
</dbReference>
<keyword evidence="2 4" id="KW-0456">Lyase</keyword>
<dbReference type="Gene3D" id="3.90.226.10">
    <property type="entry name" value="2-enoyl-CoA Hydratase, Chain A, domain 1"/>
    <property type="match status" value="1"/>
</dbReference>
<dbReference type="Proteomes" id="UP000193207">
    <property type="component" value="Unassembled WGS sequence"/>
</dbReference>
<dbReference type="FunFam" id="3.90.226.10:FF:000009">
    <property type="entry name" value="Carnitinyl-CoA dehydratase"/>
    <property type="match status" value="1"/>
</dbReference>
<dbReference type="InterPro" id="IPR018376">
    <property type="entry name" value="Enoyl-CoA_hyd/isom_CS"/>
</dbReference>
<dbReference type="PROSITE" id="PS00166">
    <property type="entry name" value="ENOYL_COA_HYDRATASE"/>
    <property type="match status" value="1"/>
</dbReference>
<evidence type="ECO:0000313" key="5">
    <source>
        <dbReference type="Proteomes" id="UP000193207"/>
    </source>
</evidence>
<dbReference type="Pfam" id="PF00378">
    <property type="entry name" value="ECH_1"/>
    <property type="match status" value="1"/>
</dbReference>
<dbReference type="CDD" id="cd06558">
    <property type="entry name" value="crotonase-like"/>
    <property type="match status" value="1"/>
</dbReference>
<organism evidence="4 5">
    <name type="scientific">Roseovarius halotolerans</name>
    <dbReference type="NCBI Taxonomy" id="505353"/>
    <lineage>
        <taxon>Bacteria</taxon>
        <taxon>Pseudomonadati</taxon>
        <taxon>Pseudomonadota</taxon>
        <taxon>Alphaproteobacteria</taxon>
        <taxon>Rhodobacterales</taxon>
        <taxon>Roseobacteraceae</taxon>
        <taxon>Roseovarius</taxon>
    </lineage>
</organism>
<dbReference type="SUPFAM" id="SSF52096">
    <property type="entry name" value="ClpP/crotonase"/>
    <property type="match status" value="1"/>
</dbReference>
<proteinExistence type="inferred from homology"/>
<dbReference type="GO" id="GO:0006635">
    <property type="term" value="P:fatty acid beta-oxidation"/>
    <property type="evidence" value="ECO:0007669"/>
    <property type="project" value="TreeGrafter"/>
</dbReference>
<dbReference type="EMBL" id="FWFU01000004">
    <property type="protein sequence ID" value="SLN58539.1"/>
    <property type="molecule type" value="Genomic_DNA"/>
</dbReference>
<comment type="similarity">
    <text evidence="1 3">Belongs to the enoyl-CoA hydratase/isomerase family.</text>
</comment>
<dbReference type="EC" id="4.2.1.17" evidence="4"/>
<name>A0A1X6ZQA5_9RHOB</name>
<keyword evidence="5" id="KW-1185">Reference proteome</keyword>
<evidence type="ECO:0000256" key="2">
    <source>
        <dbReference type="ARBA" id="ARBA00023239"/>
    </source>
</evidence>
<evidence type="ECO:0000313" key="4">
    <source>
        <dbReference type="EMBL" id="SLN58539.1"/>
    </source>
</evidence>
<protein>
    <submittedName>
        <fullName evidence="4">Putative enoyl-CoA hydratase echA8</fullName>
        <ecNumber evidence="4">4.2.1.17</ecNumber>
    </submittedName>
</protein>
<reference evidence="4 5" key="1">
    <citation type="submission" date="2017-03" db="EMBL/GenBank/DDBJ databases">
        <authorList>
            <person name="Afonso C.L."/>
            <person name="Miller P.J."/>
            <person name="Scott M.A."/>
            <person name="Spackman E."/>
            <person name="Goraichik I."/>
            <person name="Dimitrov K.M."/>
            <person name="Suarez D.L."/>
            <person name="Swayne D.E."/>
        </authorList>
    </citation>
    <scope>NUCLEOTIDE SEQUENCE [LARGE SCALE GENOMIC DNA]</scope>
    <source>
        <strain evidence="4 5">CECT 8110</strain>
    </source>
</reference>
<dbReference type="NCBIfam" id="NF006007">
    <property type="entry name" value="PRK08138.1"/>
    <property type="match status" value="1"/>
</dbReference>
<dbReference type="OrthoDB" id="9775794at2"/>
<dbReference type="FunFam" id="1.10.12.10:FF:000001">
    <property type="entry name" value="Probable enoyl-CoA hydratase, mitochondrial"/>
    <property type="match status" value="1"/>
</dbReference>
<dbReference type="InterPro" id="IPR014748">
    <property type="entry name" value="Enoyl-CoA_hydra_C"/>
</dbReference>
<dbReference type="AlphaFoldDB" id="A0A1X6ZQA5"/>
<dbReference type="RefSeq" id="WP_085818776.1">
    <property type="nucleotide sequence ID" value="NZ_FWFU01000004.1"/>
</dbReference>
<dbReference type="GO" id="GO:0004300">
    <property type="term" value="F:enoyl-CoA hydratase activity"/>
    <property type="evidence" value="ECO:0007669"/>
    <property type="project" value="UniProtKB-EC"/>
</dbReference>
<sequence length="257" mass="28006">MSDLILEERRETGTVLLQLNRPDSRNALSTELRKALTDRFAALYDDPDARCVVVTGDERAFVAGADIKAMARMGTAEITRSNVRRMWQVIAQCPIPFIAAVRGVAFGGGCELAMHADIIIAGENAKFGQPEIKVGIMPGGGGTQRLPRAIGKFKAMKMMLTGDPISGREAFDMGLASECVPDADVLDRALEMADQIAAMPPLAVRRIKEVVLAGQDSSLEAGLMLERRTFDTLFDTEDKTEGMTAFIEKRKPEFKGK</sequence>
<dbReference type="InterPro" id="IPR001753">
    <property type="entry name" value="Enoyl-CoA_hydra/iso"/>
</dbReference>
<dbReference type="InterPro" id="IPR029045">
    <property type="entry name" value="ClpP/crotonase-like_dom_sf"/>
</dbReference>